<evidence type="ECO:0000313" key="2">
    <source>
        <dbReference type="Proteomes" id="UP001066276"/>
    </source>
</evidence>
<dbReference type="EMBL" id="JANPWB010000013">
    <property type="protein sequence ID" value="KAJ1105418.1"/>
    <property type="molecule type" value="Genomic_DNA"/>
</dbReference>
<proteinExistence type="predicted"/>
<sequence length="145" mass="16079">MPTFGDYWSPSRASAEFGLYRAGAALRRMRCDCGSLFWWAPPLDWDRSGCLVFPVGGAFWGRPPRCEQGGCEELGWPCGFRLAPLRDREEEEAGVPQPHLRIILYYIGARYISPYAKDRPCAGTMRSGGRSGSGTWPNLGCRGVA</sequence>
<organism evidence="1 2">
    <name type="scientific">Pleurodeles waltl</name>
    <name type="common">Iberian ribbed newt</name>
    <dbReference type="NCBI Taxonomy" id="8319"/>
    <lineage>
        <taxon>Eukaryota</taxon>
        <taxon>Metazoa</taxon>
        <taxon>Chordata</taxon>
        <taxon>Craniata</taxon>
        <taxon>Vertebrata</taxon>
        <taxon>Euteleostomi</taxon>
        <taxon>Amphibia</taxon>
        <taxon>Batrachia</taxon>
        <taxon>Caudata</taxon>
        <taxon>Salamandroidea</taxon>
        <taxon>Salamandridae</taxon>
        <taxon>Pleurodelinae</taxon>
        <taxon>Pleurodeles</taxon>
    </lineage>
</organism>
<gene>
    <name evidence="1" type="ORF">NDU88_002824</name>
</gene>
<protein>
    <submittedName>
        <fullName evidence="1">Uncharacterized protein</fullName>
    </submittedName>
</protein>
<reference evidence="1" key="1">
    <citation type="journal article" date="2022" name="bioRxiv">
        <title>Sequencing and chromosome-scale assembly of the giantPleurodeles waltlgenome.</title>
        <authorList>
            <person name="Brown T."/>
            <person name="Elewa A."/>
            <person name="Iarovenko S."/>
            <person name="Subramanian E."/>
            <person name="Araus A.J."/>
            <person name="Petzold A."/>
            <person name="Susuki M."/>
            <person name="Suzuki K.-i.T."/>
            <person name="Hayashi T."/>
            <person name="Toyoda A."/>
            <person name="Oliveira C."/>
            <person name="Osipova E."/>
            <person name="Leigh N.D."/>
            <person name="Simon A."/>
            <person name="Yun M.H."/>
        </authorList>
    </citation>
    <scope>NUCLEOTIDE SEQUENCE</scope>
    <source>
        <strain evidence="1">20211129_DDA</strain>
        <tissue evidence="1">Liver</tissue>
    </source>
</reference>
<dbReference type="AlphaFoldDB" id="A0AAV7MWT6"/>
<comment type="caution">
    <text evidence="1">The sequence shown here is derived from an EMBL/GenBank/DDBJ whole genome shotgun (WGS) entry which is preliminary data.</text>
</comment>
<evidence type="ECO:0000313" key="1">
    <source>
        <dbReference type="EMBL" id="KAJ1105418.1"/>
    </source>
</evidence>
<accession>A0AAV7MWT6</accession>
<name>A0AAV7MWT6_PLEWA</name>
<keyword evidence="2" id="KW-1185">Reference proteome</keyword>
<dbReference type="Proteomes" id="UP001066276">
    <property type="component" value="Chromosome 9"/>
</dbReference>